<evidence type="ECO:0000256" key="14">
    <source>
        <dbReference type="ARBA" id="ARBA00041698"/>
    </source>
</evidence>
<dbReference type="InterPro" id="IPR042463">
    <property type="entry name" value="HNOB_dom_associated_sf"/>
</dbReference>
<evidence type="ECO:0000256" key="5">
    <source>
        <dbReference type="ARBA" id="ARBA00022617"/>
    </source>
</evidence>
<evidence type="ECO:0000256" key="4">
    <source>
        <dbReference type="ARBA" id="ARBA00022490"/>
    </source>
</evidence>
<dbReference type="PROSITE" id="PS50125">
    <property type="entry name" value="GUANYLATE_CYCLASE_2"/>
    <property type="match status" value="1"/>
</dbReference>
<dbReference type="GO" id="GO:0006182">
    <property type="term" value="P:cGMP biosynthetic process"/>
    <property type="evidence" value="ECO:0000318"/>
    <property type="project" value="GO_Central"/>
</dbReference>
<comment type="cofactor">
    <cofactor evidence="1">
        <name>heme</name>
        <dbReference type="ChEBI" id="CHEBI:30413"/>
    </cofactor>
</comment>
<keyword evidence="7" id="KW-0547">Nucleotide-binding</keyword>
<dbReference type="GO" id="GO:0019934">
    <property type="term" value="P:cGMP-mediated signaling"/>
    <property type="evidence" value="ECO:0000318"/>
    <property type="project" value="GO_Central"/>
</dbReference>
<dbReference type="GO" id="GO:0046872">
    <property type="term" value="F:metal ion binding"/>
    <property type="evidence" value="ECO:0007669"/>
    <property type="project" value="UniProtKB-KW"/>
</dbReference>
<dbReference type="SUPFAM" id="SSF55073">
    <property type="entry name" value="Nucleotide cyclase"/>
    <property type="match status" value="1"/>
</dbReference>
<dbReference type="Pfam" id="PF07700">
    <property type="entry name" value="HNOB"/>
    <property type="match status" value="1"/>
</dbReference>
<dbReference type="GO" id="GO:0004383">
    <property type="term" value="F:guanylate cyclase activity"/>
    <property type="evidence" value="ECO:0000318"/>
    <property type="project" value="GO_Central"/>
</dbReference>
<reference evidence="18 19" key="1">
    <citation type="journal article" date="2007" name="Science">
        <title>Sea anemone genome reveals ancestral eumetazoan gene repertoire and genomic organization.</title>
        <authorList>
            <person name="Putnam N.H."/>
            <person name="Srivastava M."/>
            <person name="Hellsten U."/>
            <person name="Dirks B."/>
            <person name="Chapman J."/>
            <person name="Salamov A."/>
            <person name="Terry A."/>
            <person name="Shapiro H."/>
            <person name="Lindquist E."/>
            <person name="Kapitonov V.V."/>
            <person name="Jurka J."/>
            <person name="Genikhovich G."/>
            <person name="Grigoriev I.V."/>
            <person name="Lucas S.M."/>
            <person name="Steele R.E."/>
            <person name="Finnerty J.R."/>
            <person name="Technau U."/>
            <person name="Martindale M.Q."/>
            <person name="Rokhsar D.S."/>
        </authorList>
    </citation>
    <scope>NUCLEOTIDE SEQUENCE [LARGE SCALE GENOMIC DNA]</scope>
    <source>
        <strain evidence="19">CH2 X CH6</strain>
    </source>
</reference>
<proteinExistence type="inferred from homology"/>
<dbReference type="InterPro" id="IPR001054">
    <property type="entry name" value="A/G_cyclase"/>
</dbReference>
<dbReference type="Pfam" id="PF07701">
    <property type="entry name" value="HNOBA"/>
    <property type="match status" value="1"/>
</dbReference>
<dbReference type="PhylomeDB" id="A7RN69"/>
<dbReference type="Gene3D" id="6.10.250.780">
    <property type="match status" value="1"/>
</dbReference>
<evidence type="ECO:0000256" key="3">
    <source>
        <dbReference type="ARBA" id="ARBA00012202"/>
    </source>
</evidence>
<dbReference type="Gene3D" id="3.90.1520.10">
    <property type="entry name" value="H-NOX domain"/>
    <property type="match status" value="1"/>
</dbReference>
<sequence length="769" mass="86620">MGCFTRIKSFLLENVAISPQITRLKTDKTAPDDSGSPIQDHYHDILYGTPLKHYDLKVLRITRLKTDKTAPDDSGSPIQDHHDILYGTPLKHYDLKVLRYGFVNHALELLVVRNFGVAKWEEIKRAAELEIEGHFLQRIIYDDVMTYSLVGAATRVLDIETSAILEKFGEMFFDFCQESGYDRILQVLGGTLRDFIGNLDALHDHLGSIYPGMRAPSFRVSDRESDGALILHYYSERDGLEPIVVGIVKTVARKLLNTEVSVEVVKGKEYDGDDVQFVIKEISDRGRDCDSQVKNYDPIKDSFQLSNEPKISPATFCKAFPFHLMFNRDLKVTQAGESVSRVVPSLTPGDADMSEIFELIRPQLRFTYEAIIAHINTVFVLRTREGKLSKPANNMCNKNGCCKLCWDSLPLRLKGQMVYIPESDNMIFLCSPSVGNLEDLADVGLYLSDIPLHDATKDLILLSEQFKAEYVLTQQLEILTDKLRQTHNALAEKKQLTDQLLYSVLPPSVANELRHNRPVQAERAEMVTLLFSGIVDFAQICKNSKPMEIVMLLNNIYTKFDMLTDPSINDVYKVETVGDKYMAVSGLPERCAFHARSICNMALDMKHVTQSIIHKGDKIQIKIGIHSGEVVAGVVGHKTPRYCLFGNTVNLTSRTETTGAPGQVNITEFTYRCLLEPECQDPSFVFERRGPVAMKGRQEPMVTYLLTRDPRHRSSSYIDNLENKGTFLRRGSVLTDQPTAQIIKQSPPVTRCPITNAACQARAKIVTDV</sequence>
<dbReference type="InterPro" id="IPR018297">
    <property type="entry name" value="A/G_cyclase_CS"/>
</dbReference>
<keyword evidence="6" id="KW-0479">Metal-binding</keyword>
<dbReference type="FunFam" id="3.30.70.1230:FF:000094">
    <property type="entry name" value="Guanylate cyclase soluble subunit beta-1"/>
    <property type="match status" value="1"/>
</dbReference>
<evidence type="ECO:0000256" key="15">
    <source>
        <dbReference type="ARBA" id="ARBA00043208"/>
    </source>
</evidence>
<evidence type="ECO:0000256" key="11">
    <source>
        <dbReference type="ARBA" id="ARBA00023293"/>
    </source>
</evidence>
<dbReference type="EMBL" id="DS469522">
    <property type="protein sequence ID" value="EDO47083.1"/>
    <property type="molecule type" value="Genomic_DNA"/>
</dbReference>
<dbReference type="Proteomes" id="UP000001593">
    <property type="component" value="Unassembled WGS sequence"/>
</dbReference>
<evidence type="ECO:0000256" key="2">
    <source>
        <dbReference type="ARBA" id="ARBA00004496"/>
    </source>
</evidence>
<accession>A7RN69</accession>
<dbReference type="FunFam" id="3.90.1520.10:FF:000012">
    <property type="entry name" value="Chromosome undetermined SCAF14725, whole genome shotgun sequence"/>
    <property type="match status" value="1"/>
</dbReference>
<dbReference type="STRING" id="45351.A7RN69"/>
<dbReference type="CDD" id="cd07302">
    <property type="entry name" value="CHD"/>
    <property type="match status" value="1"/>
</dbReference>
<evidence type="ECO:0000256" key="9">
    <source>
        <dbReference type="ARBA" id="ARBA00023134"/>
    </source>
</evidence>
<keyword evidence="4" id="KW-0963">Cytoplasm</keyword>
<dbReference type="InParanoid" id="A7RN69"/>
<evidence type="ECO:0000256" key="10">
    <source>
        <dbReference type="ARBA" id="ARBA00023239"/>
    </source>
</evidence>
<dbReference type="GO" id="GO:0005525">
    <property type="term" value="F:GTP binding"/>
    <property type="evidence" value="ECO:0007669"/>
    <property type="project" value="UniProtKB-KW"/>
</dbReference>
<dbReference type="InterPro" id="IPR038158">
    <property type="entry name" value="H-NOX_domain_sf"/>
</dbReference>
<evidence type="ECO:0000256" key="8">
    <source>
        <dbReference type="ARBA" id="ARBA00023004"/>
    </source>
</evidence>
<protein>
    <recommendedName>
        <fullName evidence="13">Guanylate cyclase soluble subunit beta-1</fullName>
        <ecNumber evidence="3">4.6.1.2</ecNumber>
    </recommendedName>
    <alternativeName>
        <fullName evidence="14">Guanylate cyclase soluble subunit beta-3</fullName>
    </alternativeName>
    <alternativeName>
        <fullName evidence="15">Soluble guanylate cyclase small subunit</fullName>
    </alternativeName>
</protein>
<dbReference type="PANTHER" id="PTHR45655">
    <property type="entry name" value="GUANYLATE CYCLASE SOLUBLE SUBUNIT BETA-2"/>
    <property type="match status" value="1"/>
</dbReference>
<feature type="domain" description="Guanylate cyclase" evidence="17">
    <location>
        <begin position="528"/>
        <end position="656"/>
    </location>
</feature>
<comment type="subcellular location">
    <subcellularLocation>
        <location evidence="2">Cytoplasm</location>
    </subcellularLocation>
</comment>
<evidence type="ECO:0000313" key="18">
    <source>
        <dbReference type="EMBL" id="EDO47083.1"/>
    </source>
</evidence>
<gene>
    <name evidence="18" type="ORF">NEMVEDRAFT_v1g199592</name>
</gene>
<dbReference type="InterPro" id="IPR029787">
    <property type="entry name" value="Nucleotide_cyclase"/>
</dbReference>
<keyword evidence="11" id="KW-0141">cGMP biosynthesis</keyword>
<name>A7RN69_NEMVE</name>
<evidence type="ECO:0000256" key="16">
    <source>
        <dbReference type="RuleBase" id="RU000405"/>
    </source>
</evidence>
<dbReference type="InterPro" id="IPR011644">
    <property type="entry name" value="Heme_NO-bd"/>
</dbReference>
<evidence type="ECO:0000256" key="7">
    <source>
        <dbReference type="ARBA" id="ARBA00022741"/>
    </source>
</evidence>
<dbReference type="Pfam" id="PF00211">
    <property type="entry name" value="Guanylate_cyc"/>
    <property type="match status" value="1"/>
</dbReference>
<dbReference type="PROSITE" id="PS00452">
    <property type="entry name" value="GUANYLATE_CYCLASE_1"/>
    <property type="match status" value="1"/>
</dbReference>
<dbReference type="SUPFAM" id="SSF111126">
    <property type="entry name" value="Ligand-binding domain in the NO signalling and Golgi transport"/>
    <property type="match status" value="1"/>
</dbReference>
<evidence type="ECO:0000313" key="19">
    <source>
        <dbReference type="Proteomes" id="UP000001593"/>
    </source>
</evidence>
<dbReference type="eggNOG" id="KOG4171">
    <property type="taxonomic scope" value="Eukaryota"/>
</dbReference>
<dbReference type="GO" id="GO:0070482">
    <property type="term" value="P:response to oxygen levels"/>
    <property type="evidence" value="ECO:0000318"/>
    <property type="project" value="GO_Central"/>
</dbReference>
<evidence type="ECO:0000256" key="13">
    <source>
        <dbReference type="ARBA" id="ARBA00039698"/>
    </source>
</evidence>
<comment type="similarity">
    <text evidence="16">Belongs to the adenylyl cyclase class-4/guanylyl cyclase family.</text>
</comment>
<dbReference type="GO" id="GO:0008074">
    <property type="term" value="C:guanylate cyclase complex, soluble"/>
    <property type="evidence" value="ECO:0000318"/>
    <property type="project" value="GO_Central"/>
</dbReference>
<dbReference type="PANTHER" id="PTHR45655:SF2">
    <property type="entry name" value="GUANYLATE CYCLASE SOLUBLE SUBUNIT BETA-1"/>
    <property type="match status" value="1"/>
</dbReference>
<dbReference type="InterPro" id="IPR024096">
    <property type="entry name" value="NO_sig/Golgi_transp_ligand-bd"/>
</dbReference>
<keyword evidence="10 16" id="KW-0456">Lyase</keyword>
<dbReference type="FunFam" id="3.30.450.260:FF:000002">
    <property type="entry name" value="guanylate cyclase soluble subunit alpha-2"/>
    <property type="match status" value="1"/>
</dbReference>
<keyword evidence="8" id="KW-0408">Iron</keyword>
<comment type="function">
    <text evidence="12">Mediates responses to nitric oxide (NO) by catalyzing the biosynthesis of the signaling molecule cGMP.</text>
</comment>
<dbReference type="SMART" id="SM00044">
    <property type="entry name" value="CYCc"/>
    <property type="match status" value="1"/>
</dbReference>
<evidence type="ECO:0000256" key="1">
    <source>
        <dbReference type="ARBA" id="ARBA00001971"/>
    </source>
</evidence>
<dbReference type="EC" id="4.6.1.2" evidence="3"/>
<evidence type="ECO:0000256" key="6">
    <source>
        <dbReference type="ARBA" id="ARBA00022723"/>
    </source>
</evidence>
<organism evidence="18 19">
    <name type="scientific">Nematostella vectensis</name>
    <name type="common">Starlet sea anemone</name>
    <dbReference type="NCBI Taxonomy" id="45351"/>
    <lineage>
        <taxon>Eukaryota</taxon>
        <taxon>Metazoa</taxon>
        <taxon>Cnidaria</taxon>
        <taxon>Anthozoa</taxon>
        <taxon>Hexacorallia</taxon>
        <taxon>Actiniaria</taxon>
        <taxon>Edwardsiidae</taxon>
        <taxon>Nematostella</taxon>
    </lineage>
</organism>
<dbReference type="InterPro" id="IPR011645">
    <property type="entry name" value="HNOB_dom_associated"/>
</dbReference>
<evidence type="ECO:0000256" key="12">
    <source>
        <dbReference type="ARBA" id="ARBA00037442"/>
    </source>
</evidence>
<keyword evidence="9" id="KW-0342">GTP-binding</keyword>
<keyword evidence="19" id="KW-1185">Reference proteome</keyword>
<evidence type="ECO:0000259" key="17">
    <source>
        <dbReference type="PROSITE" id="PS50125"/>
    </source>
</evidence>
<dbReference type="Gene3D" id="3.30.450.260">
    <property type="entry name" value="Haem NO binding associated domain"/>
    <property type="match status" value="1"/>
</dbReference>
<keyword evidence="5" id="KW-0349">Heme</keyword>
<dbReference type="OMA" id="SHARCIG"/>
<dbReference type="AlphaFoldDB" id="A7RN69"/>
<dbReference type="HOGENOM" id="CLU_011614_4_0_1"/>
<dbReference type="Gene3D" id="3.30.70.1230">
    <property type="entry name" value="Nucleotide cyclase"/>
    <property type="match status" value="1"/>
</dbReference>
<dbReference type="GO" id="GO:0020037">
    <property type="term" value="F:heme binding"/>
    <property type="evidence" value="ECO:0007669"/>
    <property type="project" value="InterPro"/>
</dbReference>